<evidence type="ECO:0000313" key="2">
    <source>
        <dbReference type="WBParaSite" id="ACRNAN_scaffold813.g23934.t1"/>
    </source>
</evidence>
<dbReference type="AlphaFoldDB" id="A0A914EHG2"/>
<evidence type="ECO:0000313" key="1">
    <source>
        <dbReference type="Proteomes" id="UP000887540"/>
    </source>
</evidence>
<sequence>MEYAMISWKNLQKEISIGCIAENDVNNEELKNLLELFNLIYTNFGLVIFQIRTWICNIIDCLQHKTYIQITTTLLAKFHSFLNVLNQFIVDFMKESIIVSKQPPPIITMFDSRSKQNEFSESQDHDAATNASLRRSRFWFDTELYILGKEWMIAQNIVIQEIHCEVILLTDNANGEQPYSIFPTNTPFKDDHHIVQFKDMRILKIDRRPRGVMQRRYAISYEIDMGPYGKFKKFSLPFAIVNGEPDAEKDTLLCIERGILDYRISESKSKQKSIQRLFNRNDVMHILSILELPTPKHLAEKNIVCTCVQCKLRTTQQNPTNDIYIDTILKV</sequence>
<keyword evidence="1" id="KW-1185">Reference proteome</keyword>
<dbReference type="Proteomes" id="UP000887540">
    <property type="component" value="Unplaced"/>
</dbReference>
<name>A0A914EHG2_9BILA</name>
<protein>
    <submittedName>
        <fullName evidence="2">Uncharacterized protein</fullName>
    </submittedName>
</protein>
<proteinExistence type="predicted"/>
<dbReference type="WBParaSite" id="ACRNAN_scaffold813.g23934.t1">
    <property type="protein sequence ID" value="ACRNAN_scaffold813.g23934.t1"/>
    <property type="gene ID" value="ACRNAN_scaffold813.g23934"/>
</dbReference>
<organism evidence="1 2">
    <name type="scientific">Acrobeloides nanus</name>
    <dbReference type="NCBI Taxonomy" id="290746"/>
    <lineage>
        <taxon>Eukaryota</taxon>
        <taxon>Metazoa</taxon>
        <taxon>Ecdysozoa</taxon>
        <taxon>Nematoda</taxon>
        <taxon>Chromadorea</taxon>
        <taxon>Rhabditida</taxon>
        <taxon>Tylenchina</taxon>
        <taxon>Cephalobomorpha</taxon>
        <taxon>Cephaloboidea</taxon>
        <taxon>Cephalobidae</taxon>
        <taxon>Acrobeloides</taxon>
    </lineage>
</organism>
<accession>A0A914EHG2</accession>
<reference evidence="2" key="1">
    <citation type="submission" date="2022-11" db="UniProtKB">
        <authorList>
            <consortium name="WormBaseParasite"/>
        </authorList>
    </citation>
    <scope>IDENTIFICATION</scope>
</reference>